<dbReference type="GO" id="GO:0003677">
    <property type="term" value="F:DNA binding"/>
    <property type="evidence" value="ECO:0007669"/>
    <property type="project" value="UniProtKB-KW"/>
</dbReference>
<dbReference type="Proteomes" id="UP000614410">
    <property type="component" value="Unassembled WGS sequence"/>
</dbReference>
<organism evidence="2 3">
    <name type="scientific">Candidatus Amunia macphersoniae</name>
    <dbReference type="NCBI Taxonomy" id="3127014"/>
    <lineage>
        <taxon>Bacteria</taxon>
        <taxon>Bacillati</taxon>
        <taxon>Candidatus Dormiibacterota</taxon>
        <taxon>Candidatus Dormibacteria</taxon>
        <taxon>Candidatus Aeolococcales</taxon>
        <taxon>Candidatus Aeolococcaceae</taxon>
        <taxon>Candidatus Amunia</taxon>
    </lineage>
</organism>
<dbReference type="GO" id="GO:0006265">
    <property type="term" value="P:DNA topological change"/>
    <property type="evidence" value="ECO:0007669"/>
    <property type="project" value="InterPro"/>
</dbReference>
<dbReference type="GO" id="GO:0003916">
    <property type="term" value="F:DNA topoisomerase activity"/>
    <property type="evidence" value="ECO:0007669"/>
    <property type="project" value="InterPro"/>
</dbReference>
<keyword evidence="2" id="KW-0238">DNA-binding</keyword>
<dbReference type="InterPro" id="IPR013498">
    <property type="entry name" value="Topo_IA_Znf"/>
</dbReference>
<feature type="domain" description="DNA topoisomerase type IA zn finger" evidence="1">
    <location>
        <begin position="2"/>
        <end position="36"/>
    </location>
</feature>
<dbReference type="Pfam" id="PF01396">
    <property type="entry name" value="Zn_ribbon_Top1"/>
    <property type="match status" value="1"/>
</dbReference>
<gene>
    <name evidence="2" type="ORF">JF887_01705</name>
</gene>
<accession>A0A934KN18</accession>
<sequence>MSCPHCHQEMVLRISKHGRFWGCSRYPSCRGTRSLDAAA</sequence>
<dbReference type="EMBL" id="JAEKNN010000008">
    <property type="protein sequence ID" value="MBJ7608132.1"/>
    <property type="molecule type" value="Genomic_DNA"/>
</dbReference>
<evidence type="ECO:0000259" key="1">
    <source>
        <dbReference type="Pfam" id="PF01396"/>
    </source>
</evidence>
<protein>
    <submittedName>
        <fullName evidence="2">Topoisomerase DNA-binding C4 zinc finger domain-containing protein</fullName>
    </submittedName>
</protein>
<evidence type="ECO:0000313" key="3">
    <source>
        <dbReference type="Proteomes" id="UP000614410"/>
    </source>
</evidence>
<proteinExistence type="predicted"/>
<reference evidence="2 3" key="1">
    <citation type="submission" date="2020-10" db="EMBL/GenBank/DDBJ databases">
        <title>Ca. Dormibacterota MAGs.</title>
        <authorList>
            <person name="Montgomery K."/>
        </authorList>
    </citation>
    <scope>NUCLEOTIDE SEQUENCE [LARGE SCALE GENOMIC DNA]</scope>
    <source>
        <strain evidence="2">Mitchell_Peninsula_5</strain>
    </source>
</reference>
<comment type="caution">
    <text evidence="2">The sequence shown here is derived from an EMBL/GenBank/DDBJ whole genome shotgun (WGS) entry which is preliminary data.</text>
</comment>
<dbReference type="GO" id="GO:0005694">
    <property type="term" value="C:chromosome"/>
    <property type="evidence" value="ECO:0007669"/>
    <property type="project" value="InterPro"/>
</dbReference>
<dbReference type="SUPFAM" id="SSF57783">
    <property type="entry name" value="Zinc beta-ribbon"/>
    <property type="match status" value="1"/>
</dbReference>
<dbReference type="AlphaFoldDB" id="A0A934KN18"/>
<name>A0A934KN18_9BACT</name>
<dbReference type="Gene3D" id="3.30.65.10">
    <property type="entry name" value="Bacterial Topoisomerase I, domain 1"/>
    <property type="match status" value="1"/>
</dbReference>
<evidence type="ECO:0000313" key="2">
    <source>
        <dbReference type="EMBL" id="MBJ7608132.1"/>
    </source>
</evidence>